<protein>
    <submittedName>
        <fullName evidence="1">Uncharacterized protein</fullName>
    </submittedName>
</protein>
<name>A0A8S5S130_9CAUD</name>
<reference evidence="1" key="1">
    <citation type="journal article" date="2021" name="Proc. Natl. Acad. Sci. U.S.A.">
        <title>A Catalog of Tens of Thousands of Viruses from Human Metagenomes Reveals Hidden Associations with Chronic Diseases.</title>
        <authorList>
            <person name="Tisza M.J."/>
            <person name="Buck C.B."/>
        </authorList>
    </citation>
    <scope>NUCLEOTIDE SEQUENCE</scope>
    <source>
        <strain evidence="1">Ct8Lf7</strain>
    </source>
</reference>
<accession>A0A8S5S130</accession>
<evidence type="ECO:0000313" key="1">
    <source>
        <dbReference type="EMBL" id="DAF44507.1"/>
    </source>
</evidence>
<organism evidence="1">
    <name type="scientific">Podoviridae sp. ct8Lf7</name>
    <dbReference type="NCBI Taxonomy" id="2827723"/>
    <lineage>
        <taxon>Viruses</taxon>
        <taxon>Duplodnaviria</taxon>
        <taxon>Heunggongvirae</taxon>
        <taxon>Uroviricota</taxon>
        <taxon>Caudoviricetes</taxon>
    </lineage>
</organism>
<sequence length="35" mass="3966">MAKAIKKNHIFLCDKDLINVSTNDDQLILEGATEY</sequence>
<proteinExistence type="predicted"/>
<dbReference type="EMBL" id="BK032511">
    <property type="protein sequence ID" value="DAF44507.1"/>
    <property type="molecule type" value="Genomic_DNA"/>
</dbReference>